<dbReference type="NCBIfam" id="TIGR01554">
    <property type="entry name" value="major_cap_HK97"/>
    <property type="match status" value="1"/>
</dbReference>
<keyword evidence="4" id="KW-1185">Reference proteome</keyword>
<dbReference type="SUPFAM" id="SSF56563">
    <property type="entry name" value="Major capsid protein gp5"/>
    <property type="match status" value="1"/>
</dbReference>
<dbReference type="Pfam" id="PF05065">
    <property type="entry name" value="Phage_capsid"/>
    <property type="match status" value="1"/>
</dbReference>
<accession>A0A127FC81</accession>
<dbReference type="EMBL" id="CP011971">
    <property type="protein sequence ID" value="AMN47189.1"/>
    <property type="molecule type" value="Genomic_DNA"/>
</dbReference>
<dbReference type="STRING" id="465721.ACG33_08795"/>
<reference evidence="3 4" key="1">
    <citation type="submission" date="2015-06" db="EMBL/GenBank/DDBJ databases">
        <title>A Comprehensive Approach to Explore the Metabolic and Phylogenetic Diversity of Bacterial Steroid Degradation in the Environment: Testosterone as an Example.</title>
        <authorList>
            <person name="Yang F.-C."/>
            <person name="Chen Y.-L."/>
            <person name="Yu C.-P."/>
            <person name="Tang S.-L."/>
            <person name="Wang P.-H."/>
            <person name="Ismail W."/>
            <person name="Wang C.-H."/>
            <person name="Yang C.-Y."/>
            <person name="Chiang Y.-R."/>
        </authorList>
    </citation>
    <scope>NUCLEOTIDE SEQUENCE [LARGE SCALE GENOMIC DNA]</scope>
    <source>
        <strain evidence="3 4">DSM 18526</strain>
    </source>
</reference>
<feature type="domain" description="Phage capsid-like C-terminal" evidence="2">
    <location>
        <begin position="127"/>
        <end position="371"/>
    </location>
</feature>
<sequence length="376" mass="39940">MNDEERKKFIEAVKEALAAKLKAAGITDENFIAGIKGRLDALEQIVADGGTGRRLSAPGIANPFDGEFATRVKAMHDGDSKLASFALKGMSIKRLKALVNLPEGGGSNGFPTQPQRGPTVGPAVAPLTLVDLLPSTPVGGESYEYVQLTRTPNVGVQQSEGDQKNETEFDANLVTTKIATVAHWTHASRQVLADNTQLSNILSGILNIDVMAKYEDLLINGNGTTDKIHGLVPQASVFAHTKSHPVDRLSEAIAAMWATGYVAQAVVLNPLDWSDFETERADSGDGQYVAGGWGNPAAPSVWRLPVARAAGLAEGTALILDTRRITLLDRQSVTTAVSSEDRDNFIKNLVTLLAEMRGGLAVYDTGGVVKVDLTGT</sequence>
<dbReference type="InterPro" id="IPR054612">
    <property type="entry name" value="Phage_capsid-like_C"/>
</dbReference>
<dbReference type="AlphaFoldDB" id="A0A127FC81"/>
<dbReference type="InterPro" id="IPR024455">
    <property type="entry name" value="Phage_capsid"/>
</dbReference>
<gene>
    <name evidence="3" type="ORF">ACG33_08795</name>
</gene>
<name>A0A127FC81_STEDE</name>
<evidence type="ECO:0000313" key="3">
    <source>
        <dbReference type="EMBL" id="AMN47189.1"/>
    </source>
</evidence>
<dbReference type="RefSeq" id="WP_066920451.1">
    <property type="nucleotide sequence ID" value="NZ_CP011971.1"/>
</dbReference>
<proteinExistence type="predicted"/>
<dbReference type="KEGG" id="sdf:ACG33_08795"/>
<dbReference type="Gene3D" id="3.30.2400.10">
    <property type="entry name" value="Major capsid protein gp5"/>
    <property type="match status" value="1"/>
</dbReference>
<comment type="subcellular location">
    <subcellularLocation>
        <location evidence="1">Virion</location>
    </subcellularLocation>
</comment>
<evidence type="ECO:0000313" key="4">
    <source>
        <dbReference type="Proteomes" id="UP000070250"/>
    </source>
</evidence>
<evidence type="ECO:0000256" key="1">
    <source>
        <dbReference type="ARBA" id="ARBA00004328"/>
    </source>
</evidence>
<evidence type="ECO:0000259" key="2">
    <source>
        <dbReference type="Pfam" id="PF05065"/>
    </source>
</evidence>
<organism evidence="3 4">
    <name type="scientific">Steroidobacter denitrificans</name>
    <dbReference type="NCBI Taxonomy" id="465721"/>
    <lineage>
        <taxon>Bacteria</taxon>
        <taxon>Pseudomonadati</taxon>
        <taxon>Pseudomonadota</taxon>
        <taxon>Gammaproteobacteria</taxon>
        <taxon>Steroidobacterales</taxon>
        <taxon>Steroidobacteraceae</taxon>
        <taxon>Steroidobacter</taxon>
    </lineage>
</organism>
<protein>
    <recommendedName>
        <fullName evidence="2">Phage capsid-like C-terminal domain-containing protein</fullName>
    </recommendedName>
</protein>
<dbReference type="Proteomes" id="UP000070250">
    <property type="component" value="Chromosome"/>
</dbReference>
<dbReference type="Gene3D" id="3.30.2320.10">
    <property type="entry name" value="hypothetical protein PF0899 domain"/>
    <property type="match status" value="1"/>
</dbReference>
<dbReference type="OrthoDB" id="637859at2"/>